<evidence type="ECO:0000256" key="3">
    <source>
        <dbReference type="PROSITE-ProRule" id="PRU00169"/>
    </source>
</evidence>
<dbReference type="InterPro" id="IPR001789">
    <property type="entry name" value="Sig_transdc_resp-reg_receiver"/>
</dbReference>
<dbReference type="Gene3D" id="2.40.50.1020">
    <property type="entry name" value="LytTr DNA-binding domain"/>
    <property type="match status" value="1"/>
</dbReference>
<keyword evidence="7" id="KW-1185">Reference proteome</keyword>
<dbReference type="Gene3D" id="3.40.50.2300">
    <property type="match status" value="1"/>
</dbReference>
<evidence type="ECO:0000259" key="4">
    <source>
        <dbReference type="PROSITE" id="PS50110"/>
    </source>
</evidence>
<proteinExistence type="predicted"/>
<dbReference type="GO" id="GO:0000156">
    <property type="term" value="F:phosphorelay response regulator activity"/>
    <property type="evidence" value="ECO:0007669"/>
    <property type="project" value="InterPro"/>
</dbReference>
<protein>
    <recommendedName>
        <fullName evidence="1">Stage 0 sporulation protein A homolog</fullName>
    </recommendedName>
</protein>
<dbReference type="Pfam" id="PF00072">
    <property type="entry name" value="Response_reg"/>
    <property type="match status" value="1"/>
</dbReference>
<dbReference type="InterPro" id="IPR011006">
    <property type="entry name" value="CheY-like_superfamily"/>
</dbReference>
<dbReference type="PROSITE" id="PS50930">
    <property type="entry name" value="HTH_LYTTR"/>
    <property type="match status" value="1"/>
</dbReference>
<dbReference type="AlphaFoldDB" id="A0A2S6HYT8"/>
<organism evidence="6 7">
    <name type="scientific">Lacrimispora xylanisolvens</name>
    <dbReference type="NCBI Taxonomy" id="384636"/>
    <lineage>
        <taxon>Bacteria</taxon>
        <taxon>Bacillati</taxon>
        <taxon>Bacillota</taxon>
        <taxon>Clostridia</taxon>
        <taxon>Lachnospirales</taxon>
        <taxon>Lachnospiraceae</taxon>
        <taxon>Lacrimispora</taxon>
    </lineage>
</organism>
<dbReference type="RefSeq" id="WP_104434014.1">
    <property type="nucleotide sequence ID" value="NZ_PTJA01000001.1"/>
</dbReference>
<name>A0A2S6HYT8_9FIRM</name>
<accession>A0A2S6HYT8</accession>
<dbReference type="SUPFAM" id="SSF52172">
    <property type="entry name" value="CheY-like"/>
    <property type="match status" value="1"/>
</dbReference>
<feature type="domain" description="HTH LytTR-type" evidence="5">
    <location>
        <begin position="129"/>
        <end position="228"/>
    </location>
</feature>
<evidence type="ECO:0000259" key="5">
    <source>
        <dbReference type="PROSITE" id="PS50930"/>
    </source>
</evidence>
<comment type="caution">
    <text evidence="6">The sequence shown here is derived from an EMBL/GenBank/DDBJ whole genome shotgun (WGS) entry which is preliminary data.</text>
</comment>
<evidence type="ECO:0000313" key="7">
    <source>
        <dbReference type="Proteomes" id="UP000237749"/>
    </source>
</evidence>
<dbReference type="PANTHER" id="PTHR37299">
    <property type="entry name" value="TRANSCRIPTIONAL REGULATOR-RELATED"/>
    <property type="match status" value="1"/>
</dbReference>
<dbReference type="CDD" id="cd00156">
    <property type="entry name" value="REC"/>
    <property type="match status" value="1"/>
</dbReference>
<dbReference type="PROSITE" id="PS50110">
    <property type="entry name" value="RESPONSE_REGULATORY"/>
    <property type="match status" value="1"/>
</dbReference>
<feature type="domain" description="Response regulatory" evidence="4">
    <location>
        <begin position="2"/>
        <end position="120"/>
    </location>
</feature>
<dbReference type="SMART" id="SM00448">
    <property type="entry name" value="REC"/>
    <property type="match status" value="1"/>
</dbReference>
<feature type="modified residue" description="4-aspartylphosphate" evidence="3">
    <location>
        <position position="57"/>
    </location>
</feature>
<dbReference type="OrthoDB" id="1490554at2"/>
<dbReference type="Proteomes" id="UP000237749">
    <property type="component" value="Unassembled WGS sequence"/>
</dbReference>
<evidence type="ECO:0000256" key="1">
    <source>
        <dbReference type="ARBA" id="ARBA00018672"/>
    </source>
</evidence>
<dbReference type="EMBL" id="PTJA01000001">
    <property type="protein sequence ID" value="PPK83331.1"/>
    <property type="molecule type" value="Genomic_DNA"/>
</dbReference>
<reference evidence="6 7" key="1">
    <citation type="submission" date="2018-02" db="EMBL/GenBank/DDBJ databases">
        <title>Genomic Encyclopedia of Archaeal and Bacterial Type Strains, Phase II (KMG-II): from individual species to whole genera.</title>
        <authorList>
            <person name="Goeker M."/>
        </authorList>
    </citation>
    <scope>NUCLEOTIDE SEQUENCE [LARGE SCALE GENOMIC DNA]</scope>
    <source>
        <strain evidence="6 7">DSM 3808</strain>
    </source>
</reference>
<evidence type="ECO:0000256" key="2">
    <source>
        <dbReference type="ARBA" id="ARBA00024867"/>
    </source>
</evidence>
<evidence type="ECO:0000313" key="6">
    <source>
        <dbReference type="EMBL" id="PPK83331.1"/>
    </source>
</evidence>
<comment type="function">
    <text evidence="2">May play the central regulatory role in sporulation. It may be an element of the effector pathway responsible for the activation of sporulation genes in response to nutritional stress. Spo0A may act in concert with spo0H (a sigma factor) to control the expression of some genes that are critical to the sporulation process.</text>
</comment>
<dbReference type="PANTHER" id="PTHR37299:SF1">
    <property type="entry name" value="STAGE 0 SPORULATION PROTEIN A HOMOLOG"/>
    <property type="match status" value="1"/>
</dbReference>
<dbReference type="SMART" id="SM00850">
    <property type="entry name" value="LytTR"/>
    <property type="match status" value="1"/>
</dbReference>
<gene>
    <name evidence="6" type="ORF">BXY41_101394</name>
</gene>
<dbReference type="InterPro" id="IPR046947">
    <property type="entry name" value="LytR-like"/>
</dbReference>
<keyword evidence="3" id="KW-0597">Phosphoprotein</keyword>
<dbReference type="GO" id="GO:0003677">
    <property type="term" value="F:DNA binding"/>
    <property type="evidence" value="ECO:0007669"/>
    <property type="project" value="InterPro"/>
</dbReference>
<dbReference type="InterPro" id="IPR007492">
    <property type="entry name" value="LytTR_DNA-bd_dom"/>
</dbReference>
<sequence length="234" mass="27579">MKAAICDDDGAFQLFLRERLESYYGILEIEIEDFCTGTSFIEKFRDHPYEYHLIFMDIEMPGMNGIETSRLIRNINPSVPVIFLTSHREYALEGYEVDAFRYLEKPLQVEKLEKALNDYNKLWMQSGRVSFQDGENTVLVNWADIQYVHSENVYIHIYLEQGKYLIRKRISELEMQMPKNLFFKPHRSYLINLGFVSSFDGKRIIMKNSYKIPVSRGKRDGLKEAVLNYLRISG</sequence>
<dbReference type="Pfam" id="PF04397">
    <property type="entry name" value="LytTR"/>
    <property type="match status" value="1"/>
</dbReference>